<name>A0A839F7S7_9GAMM</name>
<feature type="compositionally biased region" description="Polar residues" evidence="1">
    <location>
        <begin position="1"/>
        <end position="10"/>
    </location>
</feature>
<evidence type="ECO:0000256" key="1">
    <source>
        <dbReference type="SAM" id="MobiDB-lite"/>
    </source>
</evidence>
<gene>
    <name evidence="2" type="ORF">FHW12_002488</name>
</gene>
<organism evidence="2 3">
    <name type="scientific">Dokdonella fugitiva</name>
    <dbReference type="NCBI Taxonomy" id="328517"/>
    <lineage>
        <taxon>Bacteria</taxon>
        <taxon>Pseudomonadati</taxon>
        <taxon>Pseudomonadota</taxon>
        <taxon>Gammaproteobacteria</taxon>
        <taxon>Lysobacterales</taxon>
        <taxon>Rhodanobacteraceae</taxon>
        <taxon>Dokdonella</taxon>
    </lineage>
</organism>
<proteinExistence type="predicted"/>
<feature type="region of interest" description="Disordered" evidence="1">
    <location>
        <begin position="1"/>
        <end position="20"/>
    </location>
</feature>
<dbReference type="Proteomes" id="UP000550401">
    <property type="component" value="Unassembled WGS sequence"/>
</dbReference>
<evidence type="ECO:0000313" key="3">
    <source>
        <dbReference type="Proteomes" id="UP000550401"/>
    </source>
</evidence>
<evidence type="ECO:0000313" key="2">
    <source>
        <dbReference type="EMBL" id="MBA8888264.1"/>
    </source>
</evidence>
<protein>
    <submittedName>
        <fullName evidence="2">Uncharacterized protein</fullName>
    </submittedName>
</protein>
<dbReference type="AlphaFoldDB" id="A0A839F7S7"/>
<reference evidence="2 3" key="1">
    <citation type="submission" date="2020-07" db="EMBL/GenBank/DDBJ databases">
        <title>Genomic Encyclopedia of Type Strains, Phase IV (KMG-V): Genome sequencing to study the core and pangenomes of soil and plant-associated prokaryotes.</title>
        <authorList>
            <person name="Whitman W."/>
        </authorList>
    </citation>
    <scope>NUCLEOTIDE SEQUENCE [LARGE SCALE GENOMIC DNA]</scope>
    <source>
        <strain evidence="2 3">RH2WT43</strain>
    </source>
</reference>
<comment type="caution">
    <text evidence="2">The sequence shown here is derived from an EMBL/GenBank/DDBJ whole genome shotgun (WGS) entry which is preliminary data.</text>
</comment>
<keyword evidence="3" id="KW-1185">Reference proteome</keyword>
<sequence length="50" mass="5398">MPVRTANQIPAPTADYDPIQQAPYGTVVGRMQNVTDEASLFGPSHQRSIA</sequence>
<dbReference type="EMBL" id="JACGXL010000003">
    <property type="protein sequence ID" value="MBA8888264.1"/>
    <property type="molecule type" value="Genomic_DNA"/>
</dbReference>
<accession>A0A839F7S7</accession>